<dbReference type="Proteomes" id="UP001251528">
    <property type="component" value="Unassembled WGS sequence"/>
</dbReference>
<accession>A0AAJ0CMF5</accession>
<keyword evidence="2" id="KW-1185">Reference proteome</keyword>
<dbReference type="EMBL" id="JASWJB010000174">
    <property type="protein sequence ID" value="KAK2594304.1"/>
    <property type="molecule type" value="Genomic_DNA"/>
</dbReference>
<evidence type="ECO:0000313" key="1">
    <source>
        <dbReference type="EMBL" id="KAK2594304.1"/>
    </source>
</evidence>
<name>A0AAJ0CMF5_9HYPO</name>
<dbReference type="AlphaFoldDB" id="A0AAJ0CMF5"/>
<evidence type="ECO:0000313" key="2">
    <source>
        <dbReference type="Proteomes" id="UP001251528"/>
    </source>
</evidence>
<organism evidence="1 2">
    <name type="scientific">Conoideocrella luteorostrata</name>
    <dbReference type="NCBI Taxonomy" id="1105319"/>
    <lineage>
        <taxon>Eukaryota</taxon>
        <taxon>Fungi</taxon>
        <taxon>Dikarya</taxon>
        <taxon>Ascomycota</taxon>
        <taxon>Pezizomycotina</taxon>
        <taxon>Sordariomycetes</taxon>
        <taxon>Hypocreomycetidae</taxon>
        <taxon>Hypocreales</taxon>
        <taxon>Clavicipitaceae</taxon>
        <taxon>Conoideocrella</taxon>
    </lineage>
</organism>
<reference evidence="1" key="1">
    <citation type="submission" date="2023-06" db="EMBL/GenBank/DDBJ databases">
        <title>Conoideocrella luteorostrata (Hypocreales: Clavicipitaceae), a potential biocontrol fungus for elongate hemlock scale in United States Christmas tree production areas.</title>
        <authorList>
            <person name="Barrett H."/>
            <person name="Lovett B."/>
            <person name="Macias A.M."/>
            <person name="Stajich J.E."/>
            <person name="Kasson M.T."/>
        </authorList>
    </citation>
    <scope>NUCLEOTIDE SEQUENCE</scope>
    <source>
        <strain evidence="1">ARSEF 14590</strain>
    </source>
</reference>
<comment type="caution">
    <text evidence="1">The sequence shown here is derived from an EMBL/GenBank/DDBJ whole genome shotgun (WGS) entry which is preliminary data.</text>
</comment>
<protein>
    <submittedName>
        <fullName evidence="1">Uncharacterized protein</fullName>
    </submittedName>
</protein>
<proteinExistence type="predicted"/>
<sequence length="124" mass="13566">MSQKANSGTQRATEVTEAMLAVPGYADDSMFFTIRYGHKAKETLRKCDFDQFIETVNKMTELWAKSGSGGSIVGQSAEERYAKMAGLKAQALDIIKDFPDLVRDFDRFQSSSRAAISAANGGNI</sequence>
<gene>
    <name evidence="1" type="ORF">QQS21_008010</name>
</gene>